<reference evidence="1 2" key="1">
    <citation type="submission" date="2014-01" db="EMBL/GenBank/DDBJ databases">
        <title>Interspecies Systems Biology Uncovers Metabolites Affecting C. elegans Gene Expression and Life History Traits.</title>
        <authorList>
            <person name="Watson E."/>
            <person name="Macneil L.T."/>
            <person name="Ritter A.D."/>
            <person name="Yilmaz L.S."/>
            <person name="Rosebrock A.P."/>
            <person name="Caudy A.A."/>
            <person name="Walhout A.J."/>
        </authorList>
    </citation>
    <scope>NUCLEOTIDE SEQUENCE [LARGE SCALE GENOMIC DNA]</scope>
    <source>
        <strain evidence="1 2">DA1877</strain>
    </source>
</reference>
<evidence type="ECO:0000313" key="1">
    <source>
        <dbReference type="EMBL" id="EXU79485.1"/>
    </source>
</evidence>
<name>A0A014P008_9BURK</name>
<proteinExistence type="predicted"/>
<keyword evidence="2" id="KW-1185">Reference proteome</keyword>
<gene>
    <name evidence="1" type="ORF">AX13_05075</name>
</gene>
<dbReference type="Proteomes" id="UP000020766">
    <property type="component" value="Unassembled WGS sequence"/>
</dbReference>
<comment type="caution">
    <text evidence="1">The sequence shown here is derived from an EMBL/GenBank/DDBJ whole genome shotgun (WGS) entry which is preliminary data.</text>
</comment>
<accession>A0A014P008</accession>
<organism evidence="1 2">
    <name type="scientific">Comamonas aquatica DA1877</name>
    <dbReference type="NCBI Taxonomy" id="1457173"/>
    <lineage>
        <taxon>Bacteria</taxon>
        <taxon>Pseudomonadati</taxon>
        <taxon>Pseudomonadota</taxon>
        <taxon>Betaproteobacteria</taxon>
        <taxon>Burkholderiales</taxon>
        <taxon>Comamonadaceae</taxon>
        <taxon>Comamonas</taxon>
    </lineage>
</organism>
<protein>
    <submittedName>
        <fullName evidence="1">Uncharacterized protein</fullName>
    </submittedName>
</protein>
<sequence>MILPQLAQTQILEIGKFKSSLTDLIHQILAIS</sequence>
<dbReference type="EMBL" id="JBOK01000016">
    <property type="protein sequence ID" value="EXU79485.1"/>
    <property type="molecule type" value="Genomic_DNA"/>
</dbReference>
<evidence type="ECO:0000313" key="2">
    <source>
        <dbReference type="Proteomes" id="UP000020766"/>
    </source>
</evidence>
<dbReference type="AlphaFoldDB" id="A0A014P008"/>